<comment type="caution">
    <text evidence="12">The sequence shown here is derived from an EMBL/GenBank/DDBJ whole genome shotgun (WGS) entry which is preliminary data.</text>
</comment>
<comment type="pathway">
    <text evidence="2 9">Amine and polyamine biosynthesis; ectoine biosynthesis; L-ectoine from L-aspartate 4-semialdehyde: step 2/3.</text>
</comment>
<evidence type="ECO:0000256" key="6">
    <source>
        <dbReference type="ARBA" id="ARBA00022679"/>
    </source>
</evidence>
<dbReference type="SUPFAM" id="SSF55729">
    <property type="entry name" value="Acyl-CoA N-acyltransferases (Nat)"/>
    <property type="match status" value="1"/>
</dbReference>
<reference evidence="12 13" key="1">
    <citation type="submission" date="2024-09" db="EMBL/GenBank/DDBJ databases">
        <authorList>
            <person name="Sun Q."/>
            <person name="Mori K."/>
        </authorList>
    </citation>
    <scope>NUCLEOTIDE SEQUENCE [LARGE SCALE GENOMIC DNA]</scope>
    <source>
        <strain evidence="12 13">TBRC 1851</strain>
    </source>
</reference>
<dbReference type="Pfam" id="PF00583">
    <property type="entry name" value="Acetyltransf_1"/>
    <property type="match status" value="1"/>
</dbReference>
<evidence type="ECO:0000256" key="4">
    <source>
        <dbReference type="ARBA" id="ARBA00012355"/>
    </source>
</evidence>
<dbReference type="Proteomes" id="UP001589870">
    <property type="component" value="Unassembled WGS sequence"/>
</dbReference>
<evidence type="ECO:0000256" key="9">
    <source>
        <dbReference type="RuleBase" id="RU365045"/>
    </source>
</evidence>
<organism evidence="12 13">
    <name type="scientific">Sphaerimonospora cavernae</name>
    <dbReference type="NCBI Taxonomy" id="1740611"/>
    <lineage>
        <taxon>Bacteria</taxon>
        <taxon>Bacillati</taxon>
        <taxon>Actinomycetota</taxon>
        <taxon>Actinomycetes</taxon>
        <taxon>Streptosporangiales</taxon>
        <taxon>Streptosporangiaceae</taxon>
        <taxon>Sphaerimonospora</taxon>
    </lineage>
</organism>
<evidence type="ECO:0000256" key="7">
    <source>
        <dbReference type="ARBA" id="ARBA00023315"/>
    </source>
</evidence>
<comment type="catalytic activity">
    <reaction evidence="8 9">
        <text>L-2,4-diaminobutanoate + acetyl-CoA = (2S)-4-acetamido-2-aminobutanoate + CoA + H(+)</text>
        <dbReference type="Rhea" id="RHEA:16901"/>
        <dbReference type="ChEBI" id="CHEBI:15378"/>
        <dbReference type="ChEBI" id="CHEBI:57287"/>
        <dbReference type="ChEBI" id="CHEBI:57288"/>
        <dbReference type="ChEBI" id="CHEBI:58761"/>
        <dbReference type="ChEBI" id="CHEBI:58929"/>
        <dbReference type="EC" id="2.3.1.178"/>
    </reaction>
</comment>
<keyword evidence="13" id="KW-1185">Reference proteome</keyword>
<comment type="similarity">
    <text evidence="3 9">Belongs to the acetyltransferase family. EctA subfamily.</text>
</comment>
<dbReference type="CDD" id="cd04301">
    <property type="entry name" value="NAT_SF"/>
    <property type="match status" value="1"/>
</dbReference>
<dbReference type="EMBL" id="JBHMQT010000009">
    <property type="protein sequence ID" value="MFC0861940.1"/>
    <property type="molecule type" value="Genomic_DNA"/>
</dbReference>
<evidence type="ECO:0000256" key="8">
    <source>
        <dbReference type="ARBA" id="ARBA00048924"/>
    </source>
</evidence>
<evidence type="ECO:0000256" key="2">
    <source>
        <dbReference type="ARBA" id="ARBA00004978"/>
    </source>
</evidence>
<sequence length="178" mass="20314">MSGERAPMRTQSSGDPRNAYMEEPTIDDGSRLWRIARDSETLDVNSPYSYLLWCRDFSDTSVVARDGSDACGFVTGFTRPRATDTFFVWQVAVDRSWRGQGLARRMLDWLAERMVARGHRYLEATVTPDNTASERLFESFARDWGSPLERRPVFGSEHFPASHEPEVLFRIGALEPQS</sequence>
<evidence type="ECO:0000256" key="1">
    <source>
        <dbReference type="ARBA" id="ARBA00003741"/>
    </source>
</evidence>
<dbReference type="EC" id="2.3.1.178" evidence="4 9"/>
<evidence type="ECO:0000256" key="3">
    <source>
        <dbReference type="ARBA" id="ARBA00010712"/>
    </source>
</evidence>
<dbReference type="InterPro" id="IPR016181">
    <property type="entry name" value="Acyl_CoA_acyltransferase"/>
</dbReference>
<keyword evidence="6 9" id="KW-0808">Transferase</keyword>
<comment type="function">
    <text evidence="1 9">Catalyzes the acetylation of L-2,4-diaminobutyrate (DABA) to gamma-N-acetyl-alpha,gamma-diaminobutyric acid (ADABA) with acetyl coenzyme A.</text>
</comment>
<evidence type="ECO:0000313" key="12">
    <source>
        <dbReference type="EMBL" id="MFC0861940.1"/>
    </source>
</evidence>
<dbReference type="InterPro" id="IPR000182">
    <property type="entry name" value="GNAT_dom"/>
</dbReference>
<proteinExistence type="inferred from homology"/>
<protein>
    <recommendedName>
        <fullName evidence="5 9">L-2,4-diaminobutyric acid acetyltransferase</fullName>
        <shortName evidence="9">DABA acetyltransferase</shortName>
        <ecNumber evidence="4 9">2.3.1.178</ecNumber>
    </recommendedName>
</protein>
<dbReference type="GO" id="GO:0033816">
    <property type="term" value="F:diaminobutyrate acetyltransferase activity"/>
    <property type="evidence" value="ECO:0007669"/>
    <property type="project" value="UniProtKB-EC"/>
</dbReference>
<dbReference type="NCBIfam" id="TIGR02406">
    <property type="entry name" value="ectoine_EctA"/>
    <property type="match status" value="1"/>
</dbReference>
<feature type="domain" description="N-acetyltransferase" evidence="11">
    <location>
        <begin position="19"/>
        <end position="166"/>
    </location>
</feature>
<feature type="region of interest" description="Disordered" evidence="10">
    <location>
        <begin position="1"/>
        <end position="21"/>
    </location>
</feature>
<accession>A0ABV6U241</accession>
<name>A0ABV6U241_9ACTN</name>
<evidence type="ECO:0000256" key="10">
    <source>
        <dbReference type="SAM" id="MobiDB-lite"/>
    </source>
</evidence>
<dbReference type="PROSITE" id="PS51186">
    <property type="entry name" value="GNAT"/>
    <property type="match status" value="1"/>
</dbReference>
<gene>
    <name evidence="9 12" type="primary">ectA</name>
    <name evidence="12" type="ORF">ACFHYQ_06500</name>
</gene>
<evidence type="ECO:0000313" key="13">
    <source>
        <dbReference type="Proteomes" id="UP001589870"/>
    </source>
</evidence>
<evidence type="ECO:0000256" key="5">
    <source>
        <dbReference type="ARBA" id="ARBA00017935"/>
    </source>
</evidence>
<dbReference type="InterPro" id="IPR012772">
    <property type="entry name" value="Ectoine_EctA"/>
</dbReference>
<dbReference type="RefSeq" id="WP_394300165.1">
    <property type="nucleotide sequence ID" value="NZ_JBHMQT010000009.1"/>
</dbReference>
<evidence type="ECO:0000259" key="11">
    <source>
        <dbReference type="PROSITE" id="PS51186"/>
    </source>
</evidence>
<dbReference type="Gene3D" id="3.40.630.30">
    <property type="match status" value="1"/>
</dbReference>
<keyword evidence="7 9" id="KW-0012">Acyltransferase</keyword>